<dbReference type="EMBL" id="CP124855">
    <property type="protein sequence ID" value="WHF52401.1"/>
    <property type="molecule type" value="Genomic_DNA"/>
</dbReference>
<evidence type="ECO:0000313" key="3">
    <source>
        <dbReference type="Proteomes" id="UP001241656"/>
    </source>
</evidence>
<sequence>MKLAFNGAAFNGAAFNGVIELIKKPIEKVNIEIPVITLNQFTFKKFFILNIIFVIIADNVLALGAVADYGAQNCQYTTKVDAR</sequence>
<feature type="transmembrane region" description="Helical" evidence="1">
    <location>
        <begin position="46"/>
        <end position="67"/>
    </location>
</feature>
<keyword evidence="3" id="KW-1185">Reference proteome</keyword>
<dbReference type="RefSeq" id="WP_282905696.1">
    <property type="nucleotide sequence ID" value="NZ_CP124855.1"/>
</dbReference>
<gene>
    <name evidence="2" type="ORF">QGN23_03755</name>
</gene>
<evidence type="ECO:0000313" key="2">
    <source>
        <dbReference type="EMBL" id="WHF52401.1"/>
    </source>
</evidence>
<protein>
    <submittedName>
        <fullName evidence="2">Uncharacterized protein</fullName>
    </submittedName>
</protein>
<evidence type="ECO:0000256" key="1">
    <source>
        <dbReference type="SAM" id="Phobius"/>
    </source>
</evidence>
<keyword evidence="1" id="KW-0812">Transmembrane</keyword>
<keyword evidence="1" id="KW-0472">Membrane</keyword>
<dbReference type="Proteomes" id="UP001241656">
    <property type="component" value="Chromosome"/>
</dbReference>
<keyword evidence="1" id="KW-1133">Transmembrane helix</keyword>
<reference evidence="2 3" key="1">
    <citation type="submission" date="2023-05" db="EMBL/GenBank/DDBJ databases">
        <title>Genomic insight into Chryseobacterium sp. wdc7 isolated forest soil (Gotjawal).</title>
        <authorList>
            <person name="Park S.-J."/>
        </authorList>
    </citation>
    <scope>NUCLEOTIDE SEQUENCE [LARGE SCALE GENOMIC DNA]</scope>
    <source>
        <strain evidence="3">wdc7</strain>
    </source>
</reference>
<name>A0ABY8RF23_9FLAO</name>
<accession>A0ABY8RF23</accession>
<proteinExistence type="predicted"/>
<organism evidence="2 3">
    <name type="scientific">Chryseobacterium gotjawalense</name>
    <dbReference type="NCBI Taxonomy" id="3042315"/>
    <lineage>
        <taxon>Bacteria</taxon>
        <taxon>Pseudomonadati</taxon>
        <taxon>Bacteroidota</taxon>
        <taxon>Flavobacteriia</taxon>
        <taxon>Flavobacteriales</taxon>
        <taxon>Weeksellaceae</taxon>
        <taxon>Chryseobacterium group</taxon>
        <taxon>Chryseobacterium</taxon>
    </lineage>
</organism>